<feature type="domain" description="Malate synthase C-terminal" evidence="16">
    <location>
        <begin position="585"/>
        <end position="678"/>
    </location>
</feature>
<comment type="function">
    <text evidence="10">Involved in the glycolate utilization. Catalyzes the condensation and subsequent hydrolysis of acetyl-coenzyme A (acetyl-CoA) and glyoxylate to form malate and CoA.</text>
</comment>
<dbReference type="InterPro" id="IPR046363">
    <property type="entry name" value="MS_N_TIM-barrel_dom"/>
</dbReference>
<dbReference type="Pfam" id="PF20658">
    <property type="entry name" value="MSG_insertion"/>
    <property type="match status" value="1"/>
</dbReference>
<organism evidence="17 18">
    <name type="scientific">Paradevosia tibetensis</name>
    <dbReference type="NCBI Taxonomy" id="1447062"/>
    <lineage>
        <taxon>Bacteria</taxon>
        <taxon>Pseudomonadati</taxon>
        <taxon>Pseudomonadota</taxon>
        <taxon>Alphaproteobacteria</taxon>
        <taxon>Hyphomicrobiales</taxon>
        <taxon>Devosiaceae</taxon>
        <taxon>Paradevosia</taxon>
    </lineage>
</organism>
<dbReference type="PANTHER" id="PTHR42739">
    <property type="entry name" value="MALATE SYNTHASE G"/>
    <property type="match status" value="1"/>
</dbReference>
<dbReference type="InterPro" id="IPR048356">
    <property type="entry name" value="MS_N"/>
</dbReference>
<dbReference type="InterPro" id="IPR001465">
    <property type="entry name" value="Malate_synthase_TIM"/>
</dbReference>
<evidence type="ECO:0000256" key="6">
    <source>
        <dbReference type="ARBA" id="ARBA00022723"/>
    </source>
</evidence>
<evidence type="ECO:0000259" key="16">
    <source>
        <dbReference type="Pfam" id="PF20659"/>
    </source>
</evidence>
<evidence type="ECO:0000313" key="18">
    <source>
        <dbReference type="Proteomes" id="UP000321062"/>
    </source>
</evidence>
<keyword evidence="7 10" id="KW-0460">Magnesium</keyword>
<keyword evidence="3 10" id="KW-0963">Cytoplasm</keyword>
<dbReference type="Pfam" id="PF20659">
    <property type="entry name" value="MS_C"/>
    <property type="match status" value="1"/>
</dbReference>
<dbReference type="EMBL" id="CP041690">
    <property type="protein sequence ID" value="QEE21652.1"/>
    <property type="molecule type" value="Genomic_DNA"/>
</dbReference>
<dbReference type="PANTHER" id="PTHR42739:SF1">
    <property type="entry name" value="MALATE SYNTHASE G"/>
    <property type="match status" value="1"/>
</dbReference>
<dbReference type="NCBIfam" id="TIGR01345">
    <property type="entry name" value="malate_syn_G"/>
    <property type="match status" value="1"/>
</dbReference>
<protein>
    <recommendedName>
        <fullName evidence="10 11">Malate synthase G</fullName>
        <ecNumber evidence="10 11">2.3.3.9</ecNumber>
    </recommendedName>
</protein>
<dbReference type="InterPro" id="IPR011076">
    <property type="entry name" value="Malate_synth_sf"/>
</dbReference>
<feature type="active site" description="Proton donor" evidence="10">
    <location>
        <position position="625"/>
    </location>
</feature>
<dbReference type="GO" id="GO:0009436">
    <property type="term" value="P:glyoxylate catabolic process"/>
    <property type="evidence" value="ECO:0007669"/>
    <property type="project" value="TreeGrafter"/>
</dbReference>
<keyword evidence="17" id="KW-0012">Acyltransferase</keyword>
<dbReference type="RefSeq" id="WP_147656957.1">
    <property type="nucleotide sequence ID" value="NZ_BMFM01000001.1"/>
</dbReference>
<evidence type="ECO:0000256" key="8">
    <source>
        <dbReference type="ARBA" id="ARBA00023097"/>
    </source>
</evidence>
<dbReference type="SUPFAM" id="SSF51645">
    <property type="entry name" value="Malate synthase G"/>
    <property type="match status" value="1"/>
</dbReference>
<evidence type="ECO:0000256" key="3">
    <source>
        <dbReference type="ARBA" id="ARBA00022490"/>
    </source>
</evidence>
<dbReference type="Proteomes" id="UP000321062">
    <property type="component" value="Chromosome"/>
</dbReference>
<feature type="domain" description="Malate synthase TIM barrel" evidence="13">
    <location>
        <begin position="337"/>
        <end position="560"/>
    </location>
</feature>
<dbReference type="GO" id="GO:0004474">
    <property type="term" value="F:malate synthase activity"/>
    <property type="evidence" value="ECO:0007669"/>
    <property type="project" value="UniProtKB-UniRule"/>
</dbReference>
<feature type="domain" description="Malate synthase N-terminal" evidence="14">
    <location>
        <begin position="17"/>
        <end position="70"/>
    </location>
</feature>
<evidence type="ECO:0000256" key="7">
    <source>
        <dbReference type="ARBA" id="ARBA00022842"/>
    </source>
</evidence>
<evidence type="ECO:0000256" key="5">
    <source>
        <dbReference type="ARBA" id="ARBA00022679"/>
    </source>
</evidence>
<feature type="active site" description="Proton acceptor" evidence="10">
    <location>
        <position position="340"/>
    </location>
</feature>
<evidence type="ECO:0000256" key="12">
    <source>
        <dbReference type="RuleBase" id="RU003572"/>
    </source>
</evidence>
<evidence type="ECO:0000259" key="14">
    <source>
        <dbReference type="Pfam" id="PF20656"/>
    </source>
</evidence>
<keyword evidence="2 10" id="KW-0329">Glyoxylate bypass</keyword>
<dbReference type="Gene3D" id="3.20.20.360">
    <property type="entry name" value="Malate synthase, domain 3"/>
    <property type="match status" value="2"/>
</dbReference>
<dbReference type="EC" id="2.3.3.9" evidence="10 11"/>
<feature type="binding site" evidence="10">
    <location>
        <position position="535"/>
    </location>
    <ligand>
        <name>acetyl-CoA</name>
        <dbReference type="ChEBI" id="CHEBI:57288"/>
    </ligand>
</feature>
<feature type="binding site" evidence="10">
    <location>
        <begin position="451"/>
        <end position="454"/>
    </location>
    <ligand>
        <name>glyoxylate</name>
        <dbReference type="ChEBI" id="CHEBI:36655"/>
    </ligand>
</feature>
<keyword evidence="5 10" id="KW-0808">Transferase</keyword>
<dbReference type="Gene3D" id="1.20.1220.12">
    <property type="entry name" value="Malate synthase, domain III"/>
    <property type="match status" value="1"/>
</dbReference>
<dbReference type="HAMAP" id="MF_00641">
    <property type="entry name" value="Malate_synth_G"/>
    <property type="match status" value="1"/>
</dbReference>
<proteinExistence type="inferred from homology"/>
<dbReference type="OrthoDB" id="9762054at2"/>
<evidence type="ECO:0000256" key="1">
    <source>
        <dbReference type="ARBA" id="ARBA00001946"/>
    </source>
</evidence>
<keyword evidence="18" id="KW-1185">Reference proteome</keyword>
<feature type="binding site" evidence="10">
    <location>
        <begin position="125"/>
        <end position="126"/>
    </location>
    <ligand>
        <name>acetyl-CoA</name>
        <dbReference type="ChEBI" id="CHEBI:57288"/>
    </ligand>
</feature>
<dbReference type="NCBIfam" id="NF002825">
    <property type="entry name" value="PRK02999.1"/>
    <property type="match status" value="1"/>
</dbReference>
<dbReference type="AlphaFoldDB" id="A0A5B9DRF9"/>
<feature type="binding site" evidence="10">
    <location>
        <position position="340"/>
    </location>
    <ligand>
        <name>glyoxylate</name>
        <dbReference type="ChEBI" id="CHEBI:36655"/>
    </ligand>
</feature>
<dbReference type="GO" id="GO:0000287">
    <property type="term" value="F:magnesium ion binding"/>
    <property type="evidence" value="ECO:0007669"/>
    <property type="project" value="TreeGrafter"/>
</dbReference>
<evidence type="ECO:0000256" key="11">
    <source>
        <dbReference type="NCBIfam" id="TIGR01345"/>
    </source>
</evidence>
<keyword evidence="8 10" id="KW-0558">Oxidation</keyword>
<dbReference type="UniPathway" id="UPA00703">
    <property type="reaction ID" value="UER00720"/>
</dbReference>
<feature type="binding site" evidence="10">
    <location>
        <position position="313"/>
    </location>
    <ligand>
        <name>acetyl-CoA</name>
        <dbReference type="ChEBI" id="CHEBI:57288"/>
    </ligand>
</feature>
<name>A0A5B9DRF9_9HYPH</name>
<dbReference type="GO" id="GO:0006097">
    <property type="term" value="P:glyoxylate cycle"/>
    <property type="evidence" value="ECO:0007669"/>
    <property type="project" value="UniProtKB-UniRule"/>
</dbReference>
<gene>
    <name evidence="10" type="primary">glcB</name>
    <name evidence="17" type="ORF">FNA67_16300</name>
</gene>
<dbReference type="InterPro" id="IPR048355">
    <property type="entry name" value="MS_C"/>
</dbReference>
<evidence type="ECO:0000313" key="17">
    <source>
        <dbReference type="EMBL" id="QEE21652.1"/>
    </source>
</evidence>
<comment type="subcellular location">
    <subcellularLocation>
        <location evidence="10 12">Cytoplasm</location>
    </subcellularLocation>
</comment>
<evidence type="ECO:0000256" key="9">
    <source>
        <dbReference type="ARBA" id="ARBA00047918"/>
    </source>
</evidence>
<comment type="catalytic activity">
    <reaction evidence="9 10 12">
        <text>glyoxylate + acetyl-CoA + H2O = (S)-malate + CoA + H(+)</text>
        <dbReference type="Rhea" id="RHEA:18181"/>
        <dbReference type="ChEBI" id="CHEBI:15377"/>
        <dbReference type="ChEBI" id="CHEBI:15378"/>
        <dbReference type="ChEBI" id="CHEBI:15589"/>
        <dbReference type="ChEBI" id="CHEBI:36655"/>
        <dbReference type="ChEBI" id="CHEBI:57287"/>
        <dbReference type="ChEBI" id="CHEBI:57288"/>
        <dbReference type="EC" id="2.3.3.9"/>
    </reaction>
</comment>
<feature type="binding site" evidence="10">
    <location>
        <position position="276"/>
    </location>
    <ligand>
        <name>acetyl-CoA</name>
        <dbReference type="ChEBI" id="CHEBI:57288"/>
    </ligand>
</feature>
<feature type="domain" description="Malate synthase G alpha-beta insertion" evidence="15">
    <location>
        <begin position="160"/>
        <end position="227"/>
    </location>
</feature>
<reference evidence="17 18" key="1">
    <citation type="journal article" date="2015" name="Int. J. Syst. Evol. Microbiol.">
        <title>Youhaiella tibetensis gen. nov., sp. nov., isolated from subsurface sediment.</title>
        <authorList>
            <person name="Wang Y.X."/>
            <person name="Huang F.Q."/>
            <person name="Nogi Y."/>
            <person name="Pang S.J."/>
            <person name="Wang P.K."/>
            <person name="Lv J."/>
        </authorList>
    </citation>
    <scope>NUCLEOTIDE SEQUENCE [LARGE SCALE GENOMIC DNA]</scope>
    <source>
        <strain evidence="18">fig4</strain>
    </source>
</reference>
<feature type="binding site" evidence="10">
    <location>
        <position position="454"/>
    </location>
    <ligand>
        <name>Mg(2+)</name>
        <dbReference type="ChEBI" id="CHEBI:18420"/>
    </ligand>
</feature>
<evidence type="ECO:0000256" key="2">
    <source>
        <dbReference type="ARBA" id="ARBA00022435"/>
    </source>
</evidence>
<feature type="binding site" evidence="10">
    <location>
        <position position="426"/>
    </location>
    <ligand>
        <name>glyoxylate</name>
        <dbReference type="ChEBI" id="CHEBI:36655"/>
    </ligand>
</feature>
<comment type="subunit">
    <text evidence="10">Monomer.</text>
</comment>
<evidence type="ECO:0000259" key="13">
    <source>
        <dbReference type="Pfam" id="PF01274"/>
    </source>
</evidence>
<dbReference type="InterPro" id="IPR006253">
    <property type="entry name" value="Malate_synthG"/>
</dbReference>
<comment type="pathway">
    <text evidence="10 12">Carbohydrate metabolism; glyoxylate cycle; (S)-malate from isocitrate: step 2/2.</text>
</comment>
<evidence type="ECO:0000256" key="10">
    <source>
        <dbReference type="HAMAP-Rule" id="MF_00641"/>
    </source>
</evidence>
<comment type="similarity">
    <text evidence="10 12">Belongs to the malate synthase family. GlcB subfamily.</text>
</comment>
<dbReference type="KEGG" id="yti:FNA67_16300"/>
<keyword evidence="4 10" id="KW-0816">Tricarboxylic acid cycle</keyword>
<feature type="binding site" evidence="10">
    <location>
        <position position="118"/>
    </location>
    <ligand>
        <name>acetyl-CoA</name>
        <dbReference type="ChEBI" id="CHEBI:57288"/>
    </ligand>
</feature>
<accession>A0A5B9DRF9</accession>
<comment type="cofactor">
    <cofactor evidence="1 10">
        <name>Mg(2+)</name>
        <dbReference type="ChEBI" id="CHEBI:18420"/>
    </cofactor>
</comment>
<dbReference type="InterPro" id="IPR044856">
    <property type="entry name" value="Malate_synth_C_sf"/>
</dbReference>
<dbReference type="Pfam" id="PF01274">
    <property type="entry name" value="MS_TIM-barrel"/>
    <property type="match status" value="1"/>
</dbReference>
<dbReference type="GO" id="GO:0006099">
    <property type="term" value="P:tricarboxylic acid cycle"/>
    <property type="evidence" value="ECO:0007669"/>
    <property type="project" value="UniProtKB-KW"/>
</dbReference>
<sequence>MAGYVEKSGLKVDSLLVDFIEKEALPGTKVDPTRFWLGLALYVAHFAPRNRAFLAIRDNLQTQIDDWHRVHGPVANNPAAYQAFLREIGYVVREPEDFSIETTGLDPEISQICGPQLVVPVSNARYALNAANARWGSLFDALYGTDAISQEGALAPDKGYNPERGAAVFARAAEFLDEAFPLASGSHGDVTSYALDYANGMCGLVIDGGSKQLADPSQFVGYRQVGEELVLLLKHNGLHVEINVDRANPIGKTHKAGVADIVVESAVTTIQDCEDSVAAVDAADKVAVYRNWLGLMNGTLEETFEKGGKTITRRLNADRAYTALNGATLTLKGRSLLLVRNVGHLMTTKAILDQDGQEIGEGLMDAVVTTLCALHDKTNSATGAIYIVKPKMHGPDEVQFSCDIFGGVEKLLGLADNTIKIGIMDEERRTSANLKACIHAARHRVFFINTGFLDRTGDEIHTSMEAGPVLRKDDIKAEKWIAAYEDRNVLIGLACGFSGKAQIGKGMWAKPDAMAEMLKAKIGHPRSGANTAWVPSPTAATLHALHYHEVNVFEAQKRRHNEATPGLDVLFSMPVLDPSTLSREEIERELENNSQGILGYVVRWVQQGVGVSKVPDINNVGLMEDRATCRISSQAIANWLRHGVVSKDEVVSTFERMAAVVDEQNAGDPIYRPMAGNFQSIAFLAALDLALHGAEQPSGYTEPILHKRRLQVKARDAARA</sequence>
<dbReference type="InterPro" id="IPR048357">
    <property type="entry name" value="MSG_insertion"/>
</dbReference>
<feature type="binding site" evidence="10">
    <location>
        <position position="426"/>
    </location>
    <ligand>
        <name>Mg(2+)</name>
        <dbReference type="ChEBI" id="CHEBI:18420"/>
    </ligand>
</feature>
<evidence type="ECO:0000256" key="4">
    <source>
        <dbReference type="ARBA" id="ARBA00022532"/>
    </source>
</evidence>
<evidence type="ECO:0000259" key="15">
    <source>
        <dbReference type="Pfam" id="PF20658"/>
    </source>
</evidence>
<dbReference type="Pfam" id="PF20656">
    <property type="entry name" value="MS_N"/>
    <property type="match status" value="1"/>
</dbReference>
<keyword evidence="6 10" id="KW-0479">Metal-binding</keyword>
<comment type="caution">
    <text evidence="10">Lacks conserved residue(s) required for the propagation of feature annotation.</text>
</comment>
<dbReference type="GO" id="GO:0005829">
    <property type="term" value="C:cytosol"/>
    <property type="evidence" value="ECO:0007669"/>
    <property type="project" value="TreeGrafter"/>
</dbReference>